<evidence type="ECO:0000313" key="2">
    <source>
        <dbReference type="Proteomes" id="UP000030678"/>
    </source>
</evidence>
<dbReference type="GeneID" id="19988647"/>
<organism evidence="1 2">
    <name type="scientific">Cladophialophora carrionii CBS 160.54</name>
    <dbReference type="NCBI Taxonomy" id="1279043"/>
    <lineage>
        <taxon>Eukaryota</taxon>
        <taxon>Fungi</taxon>
        <taxon>Dikarya</taxon>
        <taxon>Ascomycota</taxon>
        <taxon>Pezizomycotina</taxon>
        <taxon>Eurotiomycetes</taxon>
        <taxon>Chaetothyriomycetidae</taxon>
        <taxon>Chaetothyriales</taxon>
        <taxon>Herpotrichiellaceae</taxon>
        <taxon>Cladophialophora</taxon>
    </lineage>
</organism>
<sequence>MLSTAIIRCLGDQGVAMSDKLEAYGLVDYEMGIWEEHITHVFAECLDLLDR</sequence>
<dbReference type="OrthoDB" id="5552418at2759"/>
<dbReference type="HOGENOM" id="CLU_3106182_0_0_1"/>
<dbReference type="VEuPathDB" id="FungiDB:G647_10154"/>
<protein>
    <submittedName>
        <fullName evidence="1">Uncharacterized protein</fullName>
    </submittedName>
</protein>
<proteinExistence type="predicted"/>
<gene>
    <name evidence="1" type="ORF">G647_10154</name>
</gene>
<name>V9DJL6_9EURO</name>
<reference evidence="1 2" key="1">
    <citation type="submission" date="2013-03" db="EMBL/GenBank/DDBJ databases">
        <title>The Genome Sequence of Cladophialophora carrionii CBS 160.54.</title>
        <authorList>
            <consortium name="The Broad Institute Genomics Platform"/>
            <person name="Cuomo C."/>
            <person name="de Hoog S."/>
            <person name="Gorbushina A."/>
            <person name="Walker B."/>
            <person name="Young S.K."/>
            <person name="Zeng Q."/>
            <person name="Gargeya S."/>
            <person name="Fitzgerald M."/>
            <person name="Haas B."/>
            <person name="Abouelleil A."/>
            <person name="Allen A.W."/>
            <person name="Alvarado L."/>
            <person name="Arachchi H.M."/>
            <person name="Berlin A.M."/>
            <person name="Chapman S.B."/>
            <person name="Gainer-Dewar J."/>
            <person name="Goldberg J."/>
            <person name="Griggs A."/>
            <person name="Gujja S."/>
            <person name="Hansen M."/>
            <person name="Howarth C."/>
            <person name="Imamovic A."/>
            <person name="Ireland A."/>
            <person name="Larimer J."/>
            <person name="McCowan C."/>
            <person name="Murphy C."/>
            <person name="Pearson M."/>
            <person name="Poon T.W."/>
            <person name="Priest M."/>
            <person name="Roberts A."/>
            <person name="Saif S."/>
            <person name="Shea T."/>
            <person name="Sisk P."/>
            <person name="Sykes S."/>
            <person name="Wortman J."/>
            <person name="Nusbaum C."/>
            <person name="Birren B."/>
        </authorList>
    </citation>
    <scope>NUCLEOTIDE SEQUENCE [LARGE SCALE GENOMIC DNA]</scope>
    <source>
        <strain evidence="1 2">CBS 160.54</strain>
    </source>
</reference>
<accession>V9DJL6</accession>
<dbReference type="Proteomes" id="UP000030678">
    <property type="component" value="Unassembled WGS sequence"/>
</dbReference>
<dbReference type="AlphaFoldDB" id="V9DJL6"/>
<evidence type="ECO:0000313" key="1">
    <source>
        <dbReference type="EMBL" id="ETI27055.1"/>
    </source>
</evidence>
<dbReference type="EMBL" id="KB822699">
    <property type="protein sequence ID" value="ETI27055.1"/>
    <property type="molecule type" value="Genomic_DNA"/>
</dbReference>
<dbReference type="RefSeq" id="XP_008724368.1">
    <property type="nucleotide sequence ID" value="XM_008726146.1"/>
</dbReference>